<reference evidence="1" key="1">
    <citation type="submission" date="2020-03" db="EMBL/GenBank/DDBJ databases">
        <title>Castanea mollissima Vanexum genome sequencing.</title>
        <authorList>
            <person name="Staton M."/>
        </authorList>
    </citation>
    <scope>NUCLEOTIDE SEQUENCE</scope>
    <source>
        <tissue evidence="1">Leaf</tissue>
    </source>
</reference>
<evidence type="ECO:0000313" key="1">
    <source>
        <dbReference type="EMBL" id="KAF3942798.1"/>
    </source>
</evidence>
<keyword evidence="2" id="KW-1185">Reference proteome</keyword>
<proteinExistence type="predicted"/>
<dbReference type="EMBL" id="JRKL02013347">
    <property type="protein sequence ID" value="KAF3942798.1"/>
    <property type="molecule type" value="Genomic_DNA"/>
</dbReference>
<comment type="caution">
    <text evidence="1">The sequence shown here is derived from an EMBL/GenBank/DDBJ whole genome shotgun (WGS) entry which is preliminary data.</text>
</comment>
<sequence>MFLKLAGINGGCLSIQKELRKQMKMVISPFTWESLRQKNFLLVGRLMPASDCLYLIRYGTMNGDLPNFYHWIPSMMLLKDTLSITVAYLLNIGFLPKRRIGVLQNLFL</sequence>
<gene>
    <name evidence="1" type="ORF">CMV_030578</name>
</gene>
<accession>A0A8J4Q356</accession>
<evidence type="ECO:0000313" key="2">
    <source>
        <dbReference type="Proteomes" id="UP000737018"/>
    </source>
</evidence>
<name>A0A8J4Q356_9ROSI</name>
<protein>
    <submittedName>
        <fullName evidence="1">Uncharacterized protein</fullName>
    </submittedName>
</protein>
<dbReference type="AlphaFoldDB" id="A0A8J4Q356"/>
<organism evidence="1 2">
    <name type="scientific">Castanea mollissima</name>
    <name type="common">Chinese chestnut</name>
    <dbReference type="NCBI Taxonomy" id="60419"/>
    <lineage>
        <taxon>Eukaryota</taxon>
        <taxon>Viridiplantae</taxon>
        <taxon>Streptophyta</taxon>
        <taxon>Embryophyta</taxon>
        <taxon>Tracheophyta</taxon>
        <taxon>Spermatophyta</taxon>
        <taxon>Magnoliopsida</taxon>
        <taxon>eudicotyledons</taxon>
        <taxon>Gunneridae</taxon>
        <taxon>Pentapetalae</taxon>
        <taxon>rosids</taxon>
        <taxon>fabids</taxon>
        <taxon>Fagales</taxon>
        <taxon>Fagaceae</taxon>
        <taxon>Castanea</taxon>
    </lineage>
</organism>
<dbReference type="Proteomes" id="UP000737018">
    <property type="component" value="Unassembled WGS sequence"/>
</dbReference>